<feature type="transmembrane region" description="Helical" evidence="5">
    <location>
        <begin position="233"/>
        <end position="258"/>
    </location>
</feature>
<feature type="transmembrane region" description="Helical" evidence="5">
    <location>
        <begin position="323"/>
        <end position="341"/>
    </location>
</feature>
<evidence type="ECO:0000256" key="4">
    <source>
        <dbReference type="ARBA" id="ARBA00023136"/>
    </source>
</evidence>
<evidence type="ECO:0000256" key="1">
    <source>
        <dbReference type="ARBA" id="ARBA00004141"/>
    </source>
</evidence>
<feature type="transmembrane region" description="Helical" evidence="5">
    <location>
        <begin position="298"/>
        <end position="317"/>
    </location>
</feature>
<feature type="transmembrane region" description="Helical" evidence="5">
    <location>
        <begin position="82"/>
        <end position="103"/>
    </location>
</feature>
<dbReference type="PROSITE" id="PS50850">
    <property type="entry name" value="MFS"/>
    <property type="match status" value="1"/>
</dbReference>
<evidence type="ECO:0000256" key="3">
    <source>
        <dbReference type="ARBA" id="ARBA00022989"/>
    </source>
</evidence>
<dbReference type="PANTHER" id="PTHR10924:SF6">
    <property type="entry name" value="SOLUTE CARRIER FAMILY 49 MEMBER A3"/>
    <property type="match status" value="1"/>
</dbReference>
<gene>
    <name evidence="7" type="ORF">IZO911_LOCUS11882</name>
</gene>
<keyword evidence="2 5" id="KW-0812">Transmembrane</keyword>
<dbReference type="GO" id="GO:0022857">
    <property type="term" value="F:transmembrane transporter activity"/>
    <property type="evidence" value="ECO:0007669"/>
    <property type="project" value="InterPro"/>
</dbReference>
<evidence type="ECO:0000256" key="5">
    <source>
        <dbReference type="SAM" id="Phobius"/>
    </source>
</evidence>
<dbReference type="InterPro" id="IPR049680">
    <property type="entry name" value="FLVCR1-2_SLC49-like"/>
</dbReference>
<proteinExistence type="predicted"/>
<feature type="transmembrane region" description="Helical" evidence="5">
    <location>
        <begin position="109"/>
        <end position="133"/>
    </location>
</feature>
<evidence type="ECO:0000256" key="2">
    <source>
        <dbReference type="ARBA" id="ARBA00022692"/>
    </source>
</evidence>
<feature type="transmembrane region" description="Helical" evidence="5">
    <location>
        <begin position="395"/>
        <end position="416"/>
    </location>
</feature>
<dbReference type="Proteomes" id="UP000663860">
    <property type="component" value="Unassembled WGS sequence"/>
</dbReference>
<feature type="transmembrane region" description="Helical" evidence="5">
    <location>
        <begin position="12"/>
        <end position="36"/>
    </location>
</feature>
<evidence type="ECO:0000313" key="7">
    <source>
        <dbReference type="EMBL" id="CAF0894035.1"/>
    </source>
</evidence>
<accession>A0A813Z619</accession>
<dbReference type="InterPro" id="IPR036259">
    <property type="entry name" value="MFS_trans_sf"/>
</dbReference>
<sequence>MAEREITQYQVYGIRWLQLIIYILATFSNALSGMTFSPIAAQTSKFFNITITQVNSLSIVFLFLYTVGTILSIWLSRKLSMYATMIIGGILNLGVFIRLLALIKPEYGYYSLLIGQIFPALAAPFFLNSTALFSARWFPPSQRDIATAICSMANPLGLAIGSLVPSLLVTDNPTSKEFFILLISEAGFTSLATLLLIIIFRSGPPTPPSPSEEHHQSINLKEDLINLLTNCHYIVLLLGFSFGLALFNSITTLLYQLIAPSGYSSVDAGIFGAVVIVAGLVSAFIVGVVMDKTHAYRLILKILLIGACASAIFFIVILQPNKYYPLAVSIGLLGFFLLPLLPVSFECAVECTYPIRAEWSTGFLMCLGNILGGIFIFILGYLIKLEPKYKSGQIFTPSAIFMLCFFVISSGTLFAYKGPYRRLEAERKTVNLQSDNTTTLNI</sequence>
<protein>
    <recommendedName>
        <fullName evidence="6">Major facilitator superfamily (MFS) profile domain-containing protein</fullName>
    </recommendedName>
</protein>
<keyword evidence="3 5" id="KW-1133">Transmembrane helix</keyword>
<feature type="transmembrane region" description="Helical" evidence="5">
    <location>
        <begin position="178"/>
        <end position="200"/>
    </location>
</feature>
<dbReference type="AlphaFoldDB" id="A0A813Z619"/>
<dbReference type="InterPro" id="IPR020846">
    <property type="entry name" value="MFS_dom"/>
</dbReference>
<dbReference type="Pfam" id="PF07690">
    <property type="entry name" value="MFS_1"/>
    <property type="match status" value="1"/>
</dbReference>
<evidence type="ECO:0000259" key="6">
    <source>
        <dbReference type="PROSITE" id="PS50850"/>
    </source>
</evidence>
<name>A0A813Z619_9BILA</name>
<feature type="transmembrane region" description="Helical" evidence="5">
    <location>
        <begin position="145"/>
        <end position="166"/>
    </location>
</feature>
<feature type="transmembrane region" description="Helical" evidence="5">
    <location>
        <begin position="270"/>
        <end position="289"/>
    </location>
</feature>
<feature type="domain" description="Major facilitator superfamily (MFS) profile" evidence="6">
    <location>
        <begin position="18"/>
        <end position="422"/>
    </location>
</feature>
<reference evidence="7" key="1">
    <citation type="submission" date="2021-02" db="EMBL/GenBank/DDBJ databases">
        <authorList>
            <person name="Nowell W R."/>
        </authorList>
    </citation>
    <scope>NUCLEOTIDE SEQUENCE</scope>
</reference>
<dbReference type="Gene3D" id="1.20.1250.20">
    <property type="entry name" value="MFS general substrate transporter like domains"/>
    <property type="match status" value="1"/>
</dbReference>
<evidence type="ECO:0000313" key="8">
    <source>
        <dbReference type="Proteomes" id="UP000663860"/>
    </source>
</evidence>
<comment type="caution">
    <text evidence="7">The sequence shown here is derived from an EMBL/GenBank/DDBJ whole genome shotgun (WGS) entry which is preliminary data.</text>
</comment>
<feature type="transmembrane region" description="Helical" evidence="5">
    <location>
        <begin position="362"/>
        <end position="383"/>
    </location>
</feature>
<comment type="subcellular location">
    <subcellularLocation>
        <location evidence="1">Membrane</location>
        <topology evidence="1">Multi-pass membrane protein</topology>
    </subcellularLocation>
</comment>
<dbReference type="EMBL" id="CAJNOE010000090">
    <property type="protein sequence ID" value="CAF0894035.1"/>
    <property type="molecule type" value="Genomic_DNA"/>
</dbReference>
<keyword evidence="4 5" id="KW-0472">Membrane</keyword>
<dbReference type="SUPFAM" id="SSF103473">
    <property type="entry name" value="MFS general substrate transporter"/>
    <property type="match status" value="1"/>
</dbReference>
<dbReference type="GO" id="GO:0016020">
    <property type="term" value="C:membrane"/>
    <property type="evidence" value="ECO:0007669"/>
    <property type="project" value="UniProtKB-SubCell"/>
</dbReference>
<organism evidence="7 8">
    <name type="scientific">Adineta steineri</name>
    <dbReference type="NCBI Taxonomy" id="433720"/>
    <lineage>
        <taxon>Eukaryota</taxon>
        <taxon>Metazoa</taxon>
        <taxon>Spiralia</taxon>
        <taxon>Gnathifera</taxon>
        <taxon>Rotifera</taxon>
        <taxon>Eurotatoria</taxon>
        <taxon>Bdelloidea</taxon>
        <taxon>Adinetida</taxon>
        <taxon>Adinetidae</taxon>
        <taxon>Adineta</taxon>
    </lineage>
</organism>
<dbReference type="InterPro" id="IPR011701">
    <property type="entry name" value="MFS"/>
</dbReference>
<feature type="transmembrane region" description="Helical" evidence="5">
    <location>
        <begin position="56"/>
        <end position="75"/>
    </location>
</feature>
<dbReference type="PANTHER" id="PTHR10924">
    <property type="entry name" value="MAJOR FACILITATOR SUPERFAMILY PROTEIN-RELATED"/>
    <property type="match status" value="1"/>
</dbReference>